<feature type="region of interest" description="Disordered" evidence="1">
    <location>
        <begin position="187"/>
        <end position="218"/>
    </location>
</feature>
<proteinExistence type="predicted"/>
<protein>
    <submittedName>
        <fullName evidence="3">Transcription factor 23</fullName>
    </submittedName>
</protein>
<evidence type="ECO:0000259" key="2">
    <source>
        <dbReference type="PROSITE" id="PS50888"/>
    </source>
</evidence>
<dbReference type="InterPro" id="IPR036638">
    <property type="entry name" value="HLH_DNA-bd_sf"/>
</dbReference>
<dbReference type="GO" id="GO:0000981">
    <property type="term" value="F:DNA-binding transcription factor activity, RNA polymerase II-specific"/>
    <property type="evidence" value="ECO:0007669"/>
    <property type="project" value="TreeGrafter"/>
</dbReference>
<reference evidence="3" key="2">
    <citation type="submission" date="2025-09" db="UniProtKB">
        <authorList>
            <consortium name="Ensembl"/>
        </authorList>
    </citation>
    <scope>IDENTIFICATION</scope>
</reference>
<organism evidence="3 4">
    <name type="scientific">Apteryx owenii</name>
    <name type="common">Little spotted kiwi</name>
    <dbReference type="NCBI Taxonomy" id="8824"/>
    <lineage>
        <taxon>Eukaryota</taxon>
        <taxon>Metazoa</taxon>
        <taxon>Chordata</taxon>
        <taxon>Craniata</taxon>
        <taxon>Vertebrata</taxon>
        <taxon>Euteleostomi</taxon>
        <taxon>Archelosauria</taxon>
        <taxon>Archosauria</taxon>
        <taxon>Dinosauria</taxon>
        <taxon>Saurischia</taxon>
        <taxon>Theropoda</taxon>
        <taxon>Coelurosauria</taxon>
        <taxon>Aves</taxon>
        <taxon>Palaeognathae</taxon>
        <taxon>Apterygiformes</taxon>
        <taxon>Apterygidae</taxon>
        <taxon>Apteryx</taxon>
    </lineage>
</organism>
<dbReference type="Ensembl" id="ENSAOWT00000000076.1">
    <property type="protein sequence ID" value="ENSAOWP00000000065.1"/>
    <property type="gene ID" value="ENSAOWG00000000061.1"/>
</dbReference>
<sequence>MAESSQAGGCGAGPAAERGSPTAVGSRGIRSPPRAGTQGWRARPGGAGRAPHPSTPRSSPAGRPARHRRGWRPSLATGQRGAWLIPLSPQGAAGPLSPGNAARERSRVRTLRQAFVALQAALPAVPPGTKLSKLDVLVLATSYIAHLGQALGRGPPPPGTCHPPHGHRLLHPVRKWPMRSRLYIGPWGGPAPDPPMATAAPSSPEDAGCGDRQWESTP</sequence>
<dbReference type="Gene3D" id="4.10.280.10">
    <property type="entry name" value="Helix-loop-helix DNA-binding domain"/>
    <property type="match status" value="1"/>
</dbReference>
<dbReference type="PANTHER" id="PTHR23349">
    <property type="entry name" value="BASIC HELIX-LOOP-HELIX TRANSCRIPTION FACTOR, TWIST"/>
    <property type="match status" value="1"/>
</dbReference>
<feature type="region of interest" description="Disordered" evidence="1">
    <location>
        <begin position="1"/>
        <end position="78"/>
    </location>
</feature>
<dbReference type="PROSITE" id="PS50888">
    <property type="entry name" value="BHLH"/>
    <property type="match status" value="1"/>
</dbReference>
<name>A0A8B9NTH0_APTOW</name>
<dbReference type="GO" id="GO:0000977">
    <property type="term" value="F:RNA polymerase II transcription regulatory region sequence-specific DNA binding"/>
    <property type="evidence" value="ECO:0007669"/>
    <property type="project" value="TreeGrafter"/>
</dbReference>
<dbReference type="GO" id="GO:0032502">
    <property type="term" value="P:developmental process"/>
    <property type="evidence" value="ECO:0007669"/>
    <property type="project" value="TreeGrafter"/>
</dbReference>
<feature type="compositionally biased region" description="Low complexity" evidence="1">
    <location>
        <begin position="41"/>
        <end position="52"/>
    </location>
</feature>
<reference evidence="3" key="1">
    <citation type="submission" date="2025-08" db="UniProtKB">
        <authorList>
            <consortium name="Ensembl"/>
        </authorList>
    </citation>
    <scope>IDENTIFICATION</scope>
</reference>
<dbReference type="PANTHER" id="PTHR23349:SF58">
    <property type="entry name" value="TRANSCRIPTION FACTOR 23"/>
    <property type="match status" value="1"/>
</dbReference>
<feature type="domain" description="BHLH" evidence="2">
    <location>
        <begin position="95"/>
        <end position="147"/>
    </location>
</feature>
<dbReference type="Proteomes" id="UP000694424">
    <property type="component" value="Unplaced"/>
</dbReference>
<dbReference type="SMART" id="SM00353">
    <property type="entry name" value="HLH"/>
    <property type="match status" value="1"/>
</dbReference>
<evidence type="ECO:0000256" key="1">
    <source>
        <dbReference type="SAM" id="MobiDB-lite"/>
    </source>
</evidence>
<dbReference type="InterPro" id="IPR050283">
    <property type="entry name" value="E-box_TF_Regulators"/>
</dbReference>
<keyword evidence="4" id="KW-1185">Reference proteome</keyword>
<dbReference type="GO" id="GO:0046983">
    <property type="term" value="F:protein dimerization activity"/>
    <property type="evidence" value="ECO:0007669"/>
    <property type="project" value="InterPro"/>
</dbReference>
<dbReference type="InterPro" id="IPR011598">
    <property type="entry name" value="bHLH_dom"/>
</dbReference>
<accession>A0A8B9NTH0</accession>
<dbReference type="Pfam" id="PF00010">
    <property type="entry name" value="HLH"/>
    <property type="match status" value="1"/>
</dbReference>
<evidence type="ECO:0000313" key="3">
    <source>
        <dbReference type="Ensembl" id="ENSAOWP00000000065.1"/>
    </source>
</evidence>
<evidence type="ECO:0000313" key="4">
    <source>
        <dbReference type="Proteomes" id="UP000694424"/>
    </source>
</evidence>
<dbReference type="AlphaFoldDB" id="A0A8B9NTH0"/>
<dbReference type="SUPFAM" id="SSF47459">
    <property type="entry name" value="HLH, helix-loop-helix DNA-binding domain"/>
    <property type="match status" value="1"/>
</dbReference>